<name>H5XZP4_9FIRM</name>
<proteinExistence type="predicted"/>
<evidence type="ECO:0000313" key="3">
    <source>
        <dbReference type="Proteomes" id="UP000005104"/>
    </source>
</evidence>
<accession>H5XZP4</accession>
<sequence length="256" mass="27428">MIPLDKKRIVTLAGTLVLAGAVVAAGVYGPSVWKVFRQQSAITDQVVIQTPAVDEANSINGSNGTVLPEGTAPPAAQGTAQGETQGEAQTTTTAPPAINAPPQSDTGNKSKYKEPDTKLIDMAPSISGYFGEAALSNDAKTLVFGSAWNIHQYVDGYLYGPAAGPQMNEEDIKKYIVFHKTLLDKQYKNEANASKAATFTGYLDVLLNSGIDAFDSKDKTRIEQFHQGIHDFDTHLMRNDASSKIYGATPFATKRT</sequence>
<feature type="compositionally biased region" description="Low complexity" evidence="1">
    <location>
        <begin position="74"/>
        <end position="97"/>
    </location>
</feature>
<reference evidence="2 3" key="1">
    <citation type="submission" date="2011-11" db="EMBL/GenBank/DDBJ databases">
        <title>The Noncontiguous Finished genome of Desulfosporosinus youngiae DSM 17734.</title>
        <authorList>
            <consortium name="US DOE Joint Genome Institute (JGI-PGF)"/>
            <person name="Lucas S."/>
            <person name="Han J."/>
            <person name="Lapidus A."/>
            <person name="Cheng J.-F."/>
            <person name="Goodwin L."/>
            <person name="Pitluck S."/>
            <person name="Peters L."/>
            <person name="Ovchinnikova G."/>
            <person name="Lu M."/>
            <person name="Land M.L."/>
            <person name="Hauser L."/>
            <person name="Pester M."/>
            <person name="Spring S."/>
            <person name="Ollivier B."/>
            <person name="Rattei T."/>
            <person name="Klenk H.-P."/>
            <person name="Wagner M."/>
            <person name="Loy A."/>
            <person name="Woyke T.J."/>
        </authorList>
    </citation>
    <scope>NUCLEOTIDE SEQUENCE [LARGE SCALE GENOMIC DNA]</scope>
    <source>
        <strain evidence="2 3">DSM 17734</strain>
    </source>
</reference>
<evidence type="ECO:0000313" key="2">
    <source>
        <dbReference type="EMBL" id="EHQ92018.1"/>
    </source>
</evidence>
<dbReference type="HOGENOM" id="CLU_1150401_0_0_9"/>
<feature type="region of interest" description="Disordered" evidence="1">
    <location>
        <begin position="57"/>
        <end position="114"/>
    </location>
</feature>
<evidence type="ECO:0000256" key="1">
    <source>
        <dbReference type="SAM" id="MobiDB-lite"/>
    </source>
</evidence>
<keyword evidence="3" id="KW-1185">Reference proteome</keyword>
<dbReference type="eggNOG" id="ENOG502ZB1D">
    <property type="taxonomic scope" value="Bacteria"/>
</dbReference>
<protein>
    <submittedName>
        <fullName evidence="2">Uncharacterized protein</fullName>
    </submittedName>
</protein>
<dbReference type="RefSeq" id="WP_007787216.1">
    <property type="nucleotide sequence ID" value="NZ_CM001441.1"/>
</dbReference>
<organism evidence="2 3">
    <name type="scientific">Desulfosporosinus youngiae DSM 17734</name>
    <dbReference type="NCBI Taxonomy" id="768710"/>
    <lineage>
        <taxon>Bacteria</taxon>
        <taxon>Bacillati</taxon>
        <taxon>Bacillota</taxon>
        <taxon>Clostridia</taxon>
        <taxon>Eubacteriales</taxon>
        <taxon>Desulfitobacteriaceae</taxon>
        <taxon>Desulfosporosinus</taxon>
    </lineage>
</organism>
<dbReference type="STRING" id="768710.DesyoDRAFT_5084"/>
<gene>
    <name evidence="2" type="ORF">DesyoDRAFT_5084</name>
</gene>
<dbReference type="AlphaFoldDB" id="H5XZP4"/>
<dbReference type="EMBL" id="CM001441">
    <property type="protein sequence ID" value="EHQ92018.1"/>
    <property type="molecule type" value="Genomic_DNA"/>
</dbReference>
<dbReference type="Proteomes" id="UP000005104">
    <property type="component" value="Chromosome"/>
</dbReference>